<dbReference type="Gene3D" id="3.40.390.10">
    <property type="entry name" value="Collagenase (Catalytic Domain)"/>
    <property type="match status" value="1"/>
</dbReference>
<feature type="compositionally biased region" description="Low complexity" evidence="14">
    <location>
        <begin position="776"/>
        <end position="787"/>
    </location>
</feature>
<evidence type="ECO:0000259" key="18">
    <source>
        <dbReference type="PROSITE" id="PS50215"/>
    </source>
</evidence>
<comment type="cofactor">
    <cofactor evidence="1">
        <name>Zn(2+)</name>
        <dbReference type="ChEBI" id="CHEBI:29105"/>
    </cofactor>
</comment>
<dbReference type="PROSITE" id="PS50214">
    <property type="entry name" value="DISINTEGRIN_2"/>
    <property type="match status" value="1"/>
</dbReference>
<keyword evidence="6 16" id="KW-0732">Signal</keyword>
<dbReference type="InParanoid" id="A0A7M7K288"/>
<dbReference type="FunFam" id="4.10.70.10:FF:000003">
    <property type="entry name" value="Disintegrin and metalloproteinase domain-containing protein 17"/>
    <property type="match status" value="1"/>
</dbReference>
<keyword evidence="8 13" id="KW-0862">Zinc</keyword>
<keyword evidence="5 13" id="KW-0479">Metal-binding</keyword>
<keyword evidence="10" id="KW-0482">Metalloprotease</keyword>
<dbReference type="CDD" id="cd14246">
    <property type="entry name" value="ADAM17_MPD"/>
    <property type="match status" value="1"/>
</dbReference>
<proteinExistence type="predicted"/>
<evidence type="ECO:0000256" key="7">
    <source>
        <dbReference type="ARBA" id="ARBA00022801"/>
    </source>
</evidence>
<dbReference type="InterPro" id="IPR032029">
    <property type="entry name" value="ADAM17_MPD"/>
</dbReference>
<feature type="domain" description="Peptidase M12B" evidence="18">
    <location>
        <begin position="251"/>
        <end position="495"/>
    </location>
</feature>
<name>A0A7M7K288_VARDE</name>
<feature type="binding site" evidence="13">
    <location>
        <position position="437"/>
    </location>
    <ligand>
        <name>Zn(2+)</name>
        <dbReference type="ChEBI" id="CHEBI:29105"/>
        <note>catalytic</note>
    </ligand>
</feature>
<feature type="transmembrane region" description="Helical" evidence="15">
    <location>
        <begin position="690"/>
        <end position="711"/>
    </location>
</feature>
<comment type="subcellular location">
    <subcellularLocation>
        <location evidence="2">Membrane</location>
        <topology evidence="2">Single-pass type I membrane protein</topology>
    </subcellularLocation>
</comment>
<dbReference type="AlphaFoldDB" id="A0A7M7K288"/>
<dbReference type="OMA" id="MTLNTGW"/>
<dbReference type="SUPFAM" id="SSF57552">
    <property type="entry name" value="Blood coagulation inhibitor (disintegrin)"/>
    <property type="match status" value="1"/>
</dbReference>
<reference evidence="19" key="1">
    <citation type="submission" date="2021-01" db="UniProtKB">
        <authorList>
            <consortium name="EnsemblMetazoa"/>
        </authorList>
    </citation>
    <scope>IDENTIFICATION</scope>
</reference>
<dbReference type="RefSeq" id="XP_022660546.1">
    <property type="nucleotide sequence ID" value="XM_022804811.1"/>
</dbReference>
<feature type="binding site" evidence="13">
    <location>
        <position position="427"/>
    </location>
    <ligand>
        <name>Zn(2+)</name>
        <dbReference type="ChEBI" id="CHEBI:29105"/>
        <note>catalytic</note>
    </ligand>
</feature>
<dbReference type="SMART" id="SM00050">
    <property type="entry name" value="DISIN"/>
    <property type="match status" value="1"/>
</dbReference>
<keyword evidence="4 15" id="KW-0812">Transmembrane</keyword>
<evidence type="ECO:0000313" key="19">
    <source>
        <dbReference type="EnsemblMetazoa" id="XP_022660546"/>
    </source>
</evidence>
<feature type="active site" evidence="13">
    <location>
        <position position="428"/>
    </location>
</feature>
<dbReference type="Proteomes" id="UP000594260">
    <property type="component" value="Unplaced"/>
</dbReference>
<organism evidence="19 20">
    <name type="scientific">Varroa destructor</name>
    <name type="common">Honeybee mite</name>
    <dbReference type="NCBI Taxonomy" id="109461"/>
    <lineage>
        <taxon>Eukaryota</taxon>
        <taxon>Metazoa</taxon>
        <taxon>Ecdysozoa</taxon>
        <taxon>Arthropoda</taxon>
        <taxon>Chelicerata</taxon>
        <taxon>Arachnida</taxon>
        <taxon>Acari</taxon>
        <taxon>Parasitiformes</taxon>
        <taxon>Mesostigmata</taxon>
        <taxon>Gamasina</taxon>
        <taxon>Dermanyssoidea</taxon>
        <taxon>Varroidae</taxon>
        <taxon>Varroa</taxon>
    </lineage>
</organism>
<keyword evidence="11 15" id="KW-0472">Membrane</keyword>
<keyword evidence="3" id="KW-0645">Protease</keyword>
<feature type="compositionally biased region" description="Basic residues" evidence="14">
    <location>
        <begin position="935"/>
        <end position="945"/>
    </location>
</feature>
<sequence>MYLRRACFYHTLIAWLWFVRLDSVSRLVLCAQGLSPLGALDGQIRYFETLSLSEVRTRHLSKREVARNGGSKEVSFRALGRSFQLILSPTKGLLSAQFKAYTVDRTGARRPVWVDSSQFFEGKLLGEVDSNVSAHLDDGLLTASIRLPQDVYVVEPSWRHAEALQHPDFREGTYKDLSNGTNMIVYRASDVIYSWERAEPHSDPSRFCGAIHEDGIANIGRMFGKRDLVQEGPEGDPVVGEPLRSYEPTQTRCSLLLVADHKFYENMGGKSQKGTINFIISLIDRVNKIFLDTEWKDNERQQGFRGMGFVIQEVLVHTEPTPVVNGQEHYNMAGKNWNVRELLEVFSRSENHRWFCLAHLFTDQKFEGGILGLAYVGSPRKNSVGGICSPGYVKNGHTLYLNSGLSTSRNHYGHRVITREADLVTAHEFGHNWGSEHDPDLPECSPDSQKGGSYLMYTYSVSGYDVNNKRFSPCSVRSIRAVLLAKAGKCFSKPEESFCGNLLVEEGEECDAGLSASSETSDPCCTAQCKLKSGAKCSDRNSPCCKDCQYMEVGILCREAMPNACKKEAFCSGESAECPPSKPQDDDSACLDRGKCRAGDCLPYCETLGQTSCMCDNEADACKRCCRPHQNSTCQPVEPVEVLHDGTPCIHGFCEEGSCKKTVQDIVERFWDIIEDIDINTVLKFLHDNIVSFVLILVTILWIPVSCLISYTDKKRFREMEEWAKSREPASEKRLPFALPEDPGIKVIKIPKNVKVISMQTRAVATPSATIDRRSSNSSSTSSTLLTPQSRQWGHAVRTTVIPAPIQQQHQIRVPPVQCCMVEATSSPAPPPSTYLPTAGSQYLPKCDVPYLPAGVRERRRDSAAHQLRYLHNADQRNLSQYEMHNLADHMSSYPHVAASPGPSLTNHHLGARYQVVMGPEPDYGFTYGPPRTPRGTHPHGHAGHVHTQSHERSDYL</sequence>
<dbReference type="InterPro" id="IPR001762">
    <property type="entry name" value="Disintegrin_dom"/>
</dbReference>
<keyword evidence="9 15" id="KW-1133">Transmembrane helix</keyword>
<comment type="caution">
    <text evidence="13">Lacks conserved residue(s) required for the propagation of feature annotation.</text>
</comment>
<keyword evidence="7" id="KW-0378">Hydrolase</keyword>
<dbReference type="Pfam" id="PF13688">
    <property type="entry name" value="Reprolysin_5"/>
    <property type="match status" value="1"/>
</dbReference>
<dbReference type="CDD" id="cd04270">
    <property type="entry name" value="ZnMc_TACE_like"/>
    <property type="match status" value="1"/>
</dbReference>
<dbReference type="GeneID" id="111250104"/>
<evidence type="ECO:0000256" key="5">
    <source>
        <dbReference type="ARBA" id="ARBA00022723"/>
    </source>
</evidence>
<evidence type="ECO:0000256" key="9">
    <source>
        <dbReference type="ARBA" id="ARBA00022989"/>
    </source>
</evidence>
<dbReference type="InterPro" id="IPR001590">
    <property type="entry name" value="Peptidase_M12B"/>
</dbReference>
<feature type="signal peptide" evidence="16">
    <location>
        <begin position="1"/>
        <end position="30"/>
    </location>
</feature>
<feature type="binding site" evidence="13">
    <location>
        <position position="431"/>
    </location>
    <ligand>
        <name>Zn(2+)</name>
        <dbReference type="ChEBI" id="CHEBI:29105"/>
        <note>catalytic</note>
    </ligand>
</feature>
<evidence type="ECO:0000259" key="17">
    <source>
        <dbReference type="PROSITE" id="PS50214"/>
    </source>
</evidence>
<dbReference type="GO" id="GO:0007219">
    <property type="term" value="P:Notch signaling pathway"/>
    <property type="evidence" value="ECO:0007669"/>
    <property type="project" value="TreeGrafter"/>
</dbReference>
<keyword evidence="20" id="KW-1185">Reference proteome</keyword>
<dbReference type="Pfam" id="PF00200">
    <property type="entry name" value="Disintegrin"/>
    <property type="match status" value="1"/>
</dbReference>
<dbReference type="Gene3D" id="4.10.70.30">
    <property type="match status" value="1"/>
</dbReference>
<evidence type="ECO:0000256" key="11">
    <source>
        <dbReference type="ARBA" id="ARBA00023136"/>
    </source>
</evidence>
<dbReference type="Pfam" id="PF16698">
    <property type="entry name" value="ADAM17_MPD"/>
    <property type="match status" value="1"/>
</dbReference>
<dbReference type="InterPro" id="IPR036436">
    <property type="entry name" value="Disintegrin_dom_sf"/>
</dbReference>
<feature type="chain" id="PRO_5029526879" evidence="16">
    <location>
        <begin position="31"/>
        <end position="957"/>
    </location>
</feature>
<evidence type="ECO:0000256" key="4">
    <source>
        <dbReference type="ARBA" id="ARBA00022692"/>
    </source>
</evidence>
<feature type="region of interest" description="Disordered" evidence="14">
    <location>
        <begin position="767"/>
        <end position="790"/>
    </location>
</feature>
<feature type="region of interest" description="Disordered" evidence="14">
    <location>
        <begin position="929"/>
        <end position="957"/>
    </location>
</feature>
<dbReference type="InterPro" id="IPR051489">
    <property type="entry name" value="ADAM_Metalloproteinase"/>
</dbReference>
<dbReference type="GO" id="GO:0005886">
    <property type="term" value="C:plasma membrane"/>
    <property type="evidence" value="ECO:0007669"/>
    <property type="project" value="TreeGrafter"/>
</dbReference>
<dbReference type="EnsemblMetazoa" id="XM_022804811">
    <property type="protein sequence ID" value="XP_022660546"/>
    <property type="gene ID" value="LOC111250104"/>
</dbReference>
<dbReference type="FunCoup" id="A0A7M7K288">
    <property type="interactions" value="563"/>
</dbReference>
<dbReference type="CTD" id="43558"/>
<evidence type="ECO:0000256" key="1">
    <source>
        <dbReference type="ARBA" id="ARBA00001947"/>
    </source>
</evidence>
<dbReference type="InterPro" id="IPR034025">
    <property type="entry name" value="ADAM10_ADAM17"/>
</dbReference>
<evidence type="ECO:0000256" key="2">
    <source>
        <dbReference type="ARBA" id="ARBA00004479"/>
    </source>
</evidence>
<feature type="domain" description="Disintegrin" evidence="17">
    <location>
        <begin position="496"/>
        <end position="586"/>
    </location>
</feature>
<evidence type="ECO:0000256" key="12">
    <source>
        <dbReference type="ARBA" id="ARBA00023157"/>
    </source>
</evidence>
<protein>
    <submittedName>
        <fullName evidence="19">Uncharacterized protein</fullName>
    </submittedName>
</protein>
<evidence type="ECO:0000256" key="3">
    <source>
        <dbReference type="ARBA" id="ARBA00022670"/>
    </source>
</evidence>
<evidence type="ECO:0000256" key="14">
    <source>
        <dbReference type="SAM" id="MobiDB-lite"/>
    </source>
</evidence>
<dbReference type="InterPro" id="IPR024079">
    <property type="entry name" value="MetalloPept_cat_dom_sf"/>
</dbReference>
<dbReference type="Gene3D" id="4.10.70.10">
    <property type="entry name" value="Disintegrin domain"/>
    <property type="match status" value="1"/>
</dbReference>
<evidence type="ECO:0000256" key="13">
    <source>
        <dbReference type="PROSITE-ProRule" id="PRU00276"/>
    </source>
</evidence>
<dbReference type="OrthoDB" id="2131567at2759"/>
<evidence type="ECO:0000256" key="10">
    <source>
        <dbReference type="ARBA" id="ARBA00023049"/>
    </source>
</evidence>
<evidence type="ECO:0000256" key="15">
    <source>
        <dbReference type="SAM" id="Phobius"/>
    </source>
</evidence>
<dbReference type="PROSITE" id="PS50215">
    <property type="entry name" value="ADAM_MEPRO"/>
    <property type="match status" value="1"/>
</dbReference>
<dbReference type="GO" id="GO:0046872">
    <property type="term" value="F:metal ion binding"/>
    <property type="evidence" value="ECO:0007669"/>
    <property type="project" value="UniProtKB-KW"/>
</dbReference>
<dbReference type="GO" id="GO:0004222">
    <property type="term" value="F:metalloendopeptidase activity"/>
    <property type="evidence" value="ECO:0007669"/>
    <property type="project" value="InterPro"/>
</dbReference>
<accession>A0A7M7K288</accession>
<evidence type="ECO:0000313" key="20">
    <source>
        <dbReference type="Proteomes" id="UP000594260"/>
    </source>
</evidence>
<dbReference type="SUPFAM" id="SSF55486">
    <property type="entry name" value="Metalloproteases ('zincins'), catalytic domain"/>
    <property type="match status" value="1"/>
</dbReference>
<dbReference type="PANTHER" id="PTHR45702:SF6">
    <property type="entry name" value="DISINTEGRIN AND METALLOPROTEINASE DOMAIN-CONTAINING PROTEIN 17"/>
    <property type="match status" value="1"/>
</dbReference>
<evidence type="ECO:0000256" key="16">
    <source>
        <dbReference type="SAM" id="SignalP"/>
    </source>
</evidence>
<keyword evidence="12" id="KW-1015">Disulfide bond</keyword>
<dbReference type="KEGG" id="vde:111250104"/>
<evidence type="ECO:0000256" key="8">
    <source>
        <dbReference type="ARBA" id="ARBA00022833"/>
    </source>
</evidence>
<evidence type="ECO:0000256" key="6">
    <source>
        <dbReference type="ARBA" id="ARBA00022729"/>
    </source>
</evidence>
<dbReference type="PANTHER" id="PTHR45702">
    <property type="entry name" value="ADAM10/ADAM17 METALLOPEPTIDASE FAMILY MEMBER"/>
    <property type="match status" value="1"/>
</dbReference>
<dbReference type="GO" id="GO:0006509">
    <property type="term" value="P:membrane protein ectodomain proteolysis"/>
    <property type="evidence" value="ECO:0007669"/>
    <property type="project" value="TreeGrafter"/>
</dbReference>